<dbReference type="Pfam" id="PF13173">
    <property type="entry name" value="AAA_14"/>
    <property type="match status" value="1"/>
</dbReference>
<evidence type="ECO:0000313" key="4">
    <source>
        <dbReference type="Proteomes" id="UP000245488"/>
    </source>
</evidence>
<dbReference type="Proteomes" id="UP000245488">
    <property type="component" value="Chromosome"/>
</dbReference>
<dbReference type="SUPFAM" id="SSF52540">
    <property type="entry name" value="P-loop containing nucleoside triphosphate hydrolases"/>
    <property type="match status" value="1"/>
</dbReference>
<evidence type="ECO:0000313" key="3">
    <source>
        <dbReference type="EMBL" id="PWT29162.1"/>
    </source>
</evidence>
<comment type="caution">
    <text evidence="3">The sequence shown here is derived from an EMBL/GenBank/DDBJ whole genome shotgun (WGS) entry which is preliminary data.</text>
</comment>
<dbReference type="PANTHER" id="PTHR33295">
    <property type="entry name" value="ATPASE"/>
    <property type="match status" value="1"/>
</dbReference>
<protein>
    <submittedName>
        <fullName evidence="3">AAA family ATPase</fullName>
    </submittedName>
</protein>
<name>A0A317G9D7_BUTFI</name>
<dbReference type="InterPro" id="IPR041682">
    <property type="entry name" value="AAA_14"/>
</dbReference>
<sequence length="444" mass="51502">MYREFEETIQKWLQFSKKALLVYGARQVGKTYLIREMLRRNGISFCEFNLIERTDVLEAIRNSDDSKEISEKFALYSNDKLTESESVVFLDEIQKYPEIITKIKFLVDEGKYRYILSGSNLGVELKGIKSIPVGYIETYQMFPLNFREFAIATGISNRMLEHAKNCFKELVPLDDLVHEKLKKAFYYYLIVGGMPSVINVYNETHSLDLIEKEQKNIVEQYKADFTRYEKEDRKLKVVSVYENIPAQLNKQNRKFTFSLLNKELKFDRYEESFLWLKDAAVAIPSYIVSEPSAPLIASKETNVFKLFLSDVGLLTSCYSISVKKELLEMNPEKELNNGALFENFVAQEIYSQTQSSYYYKKNGIGEVDFIAETADGVTPIEVKSGKDYKKHAALNHLLEKYKFNKTYVVSLNNIESNNNITYIPIYLTSMIFDNKIEDVLLPAL</sequence>
<feature type="domain" description="DUF4143" evidence="2">
    <location>
        <begin position="223"/>
        <end position="385"/>
    </location>
</feature>
<dbReference type="PANTHER" id="PTHR33295:SF7">
    <property type="entry name" value="ATPASE"/>
    <property type="match status" value="1"/>
</dbReference>
<dbReference type="Pfam" id="PF13635">
    <property type="entry name" value="DUF4143"/>
    <property type="match status" value="1"/>
</dbReference>
<evidence type="ECO:0000259" key="2">
    <source>
        <dbReference type="Pfam" id="PF13635"/>
    </source>
</evidence>
<organism evidence="3 4">
    <name type="scientific">Butyrivibrio fibrisolvens</name>
    <dbReference type="NCBI Taxonomy" id="831"/>
    <lineage>
        <taxon>Bacteria</taxon>
        <taxon>Bacillati</taxon>
        <taxon>Bacillota</taxon>
        <taxon>Clostridia</taxon>
        <taxon>Lachnospirales</taxon>
        <taxon>Lachnospiraceae</taxon>
        <taxon>Butyrivibrio</taxon>
    </lineage>
</organism>
<dbReference type="RefSeq" id="WP_022754292.1">
    <property type="nucleotide sequence ID" value="NZ_CM009896.1"/>
</dbReference>
<dbReference type="InterPro" id="IPR025420">
    <property type="entry name" value="DUF4143"/>
</dbReference>
<keyword evidence="4" id="KW-1185">Reference proteome</keyword>
<dbReference type="AlphaFoldDB" id="A0A317G9D7"/>
<dbReference type="EMBL" id="NXNG01000001">
    <property type="protein sequence ID" value="PWT29162.1"/>
    <property type="molecule type" value="Genomic_DNA"/>
</dbReference>
<gene>
    <name evidence="3" type="ORF">CPT75_19660</name>
</gene>
<dbReference type="Gene3D" id="3.40.50.300">
    <property type="entry name" value="P-loop containing nucleotide triphosphate hydrolases"/>
    <property type="match status" value="1"/>
</dbReference>
<accession>A0A317G9D7</accession>
<evidence type="ECO:0000259" key="1">
    <source>
        <dbReference type="Pfam" id="PF13173"/>
    </source>
</evidence>
<reference evidence="3 4" key="1">
    <citation type="submission" date="2017-09" db="EMBL/GenBank/DDBJ databases">
        <title>High-quality draft genome sequence of Butyrivibrio fibrisolvens INBov1, isolated from cow rumen.</title>
        <authorList>
            <person name="Rodriguez Hernaez J."/>
            <person name="Rivarola M."/>
            <person name="Paniego N."/>
            <person name="Cravero S."/>
            <person name="Ceron Cucchi M."/>
            <person name="Martinez M.C."/>
        </authorList>
    </citation>
    <scope>NUCLEOTIDE SEQUENCE [LARGE SCALE GENOMIC DNA]</scope>
    <source>
        <strain evidence="3 4">INBov1</strain>
    </source>
</reference>
<feature type="domain" description="AAA" evidence="1">
    <location>
        <begin position="17"/>
        <end position="149"/>
    </location>
</feature>
<proteinExistence type="predicted"/>
<dbReference type="InterPro" id="IPR027417">
    <property type="entry name" value="P-loop_NTPase"/>
</dbReference>